<dbReference type="AlphaFoldDB" id="A0A699YWD3"/>
<gene>
    <name evidence="2" type="ORF">HaLaN_09854</name>
</gene>
<dbReference type="EMBL" id="BLLF01000664">
    <property type="protein sequence ID" value="GFH13891.1"/>
    <property type="molecule type" value="Genomic_DNA"/>
</dbReference>
<comment type="caution">
    <text evidence="2">The sequence shown here is derived from an EMBL/GenBank/DDBJ whole genome shotgun (WGS) entry which is preliminary data.</text>
</comment>
<evidence type="ECO:0000313" key="2">
    <source>
        <dbReference type="EMBL" id="GFH13891.1"/>
    </source>
</evidence>
<evidence type="ECO:0000313" key="3">
    <source>
        <dbReference type="Proteomes" id="UP000485058"/>
    </source>
</evidence>
<organism evidence="2 3">
    <name type="scientific">Haematococcus lacustris</name>
    <name type="common">Green alga</name>
    <name type="synonym">Haematococcus pluvialis</name>
    <dbReference type="NCBI Taxonomy" id="44745"/>
    <lineage>
        <taxon>Eukaryota</taxon>
        <taxon>Viridiplantae</taxon>
        <taxon>Chlorophyta</taxon>
        <taxon>core chlorophytes</taxon>
        <taxon>Chlorophyceae</taxon>
        <taxon>CS clade</taxon>
        <taxon>Chlamydomonadales</taxon>
        <taxon>Haematococcaceae</taxon>
        <taxon>Haematococcus</taxon>
    </lineage>
</organism>
<feature type="compositionally biased region" description="Low complexity" evidence="1">
    <location>
        <begin position="50"/>
        <end position="61"/>
    </location>
</feature>
<proteinExistence type="predicted"/>
<dbReference type="Proteomes" id="UP000485058">
    <property type="component" value="Unassembled WGS sequence"/>
</dbReference>
<reference evidence="2 3" key="1">
    <citation type="submission" date="2020-02" db="EMBL/GenBank/DDBJ databases">
        <title>Draft genome sequence of Haematococcus lacustris strain NIES-144.</title>
        <authorList>
            <person name="Morimoto D."/>
            <person name="Nakagawa S."/>
            <person name="Yoshida T."/>
            <person name="Sawayama S."/>
        </authorList>
    </citation>
    <scope>NUCLEOTIDE SEQUENCE [LARGE SCALE GENOMIC DNA]</scope>
    <source>
        <strain evidence="2 3">NIES-144</strain>
    </source>
</reference>
<keyword evidence="3" id="KW-1185">Reference proteome</keyword>
<protein>
    <submittedName>
        <fullName evidence="2">Uncharacterized protein</fullName>
    </submittedName>
</protein>
<accession>A0A699YWD3</accession>
<evidence type="ECO:0000256" key="1">
    <source>
        <dbReference type="SAM" id="MobiDB-lite"/>
    </source>
</evidence>
<feature type="non-terminal residue" evidence="2">
    <location>
        <position position="1"/>
    </location>
</feature>
<name>A0A699YWD3_HAELA</name>
<sequence>MSRHKRSAASAPTEARAQDNAKLVGWEWREPRRAIGTPENMSASRSCDMSPAQPSPASRSQYDPCCSNSRSLCLRFNRQFPVSATP</sequence>
<feature type="region of interest" description="Disordered" evidence="1">
    <location>
        <begin position="1"/>
        <end position="61"/>
    </location>
</feature>